<evidence type="ECO:0000313" key="4">
    <source>
        <dbReference type="Proteomes" id="UP000095284"/>
    </source>
</evidence>
<organism evidence="4 6">
    <name type="scientific">Bursaphelenchus xylophilus</name>
    <name type="common">Pinewood nematode worm</name>
    <name type="synonym">Aphelenchoides xylophilus</name>
    <dbReference type="NCBI Taxonomy" id="6326"/>
    <lineage>
        <taxon>Eukaryota</taxon>
        <taxon>Metazoa</taxon>
        <taxon>Ecdysozoa</taxon>
        <taxon>Nematoda</taxon>
        <taxon>Chromadorea</taxon>
        <taxon>Rhabditida</taxon>
        <taxon>Tylenchina</taxon>
        <taxon>Tylenchomorpha</taxon>
        <taxon>Aphelenchoidea</taxon>
        <taxon>Aphelenchoididae</taxon>
        <taxon>Bursaphelenchus</taxon>
    </lineage>
</organism>
<feature type="region of interest" description="Disordered" evidence="1">
    <location>
        <begin position="118"/>
        <end position="164"/>
    </location>
</feature>
<evidence type="ECO:0000256" key="1">
    <source>
        <dbReference type="SAM" id="MobiDB-lite"/>
    </source>
</evidence>
<sequence>MGTRGSMFSASMPTRSSLKVTNTLQERVRRCTTIDGILNVLNVRHQGGEESTEALKMLTPREFFHLTVMDLRELEFSDQDIDKIMKATTDTSQKPKLAVYPQRRLSFADSLTVHQISPNASSNSFSSSSFSNSTASFESSRPSMMAGTPIRRNSKEDKLPENSTPKATIQNLIKFFNNPDSKPCYPTNPPIKARPKFRSESFSHTHYGGAGWKDDDDSS</sequence>
<dbReference type="OrthoDB" id="10479064at2759"/>
<dbReference type="EMBL" id="CAJFCV020000001">
    <property type="protein sequence ID" value="CAG9082732.1"/>
    <property type="molecule type" value="Genomic_DNA"/>
</dbReference>
<keyword evidence="5" id="KW-1185">Reference proteome</keyword>
<evidence type="ECO:0000313" key="5">
    <source>
        <dbReference type="Proteomes" id="UP000659654"/>
    </source>
</evidence>
<proteinExistence type="predicted"/>
<feature type="compositionally biased region" description="Low complexity" evidence="1">
    <location>
        <begin position="118"/>
        <end position="140"/>
    </location>
</feature>
<dbReference type="WBParaSite" id="BXY_0163100.1">
    <property type="protein sequence ID" value="BXY_0163100.1"/>
    <property type="gene ID" value="BXY_0163100"/>
</dbReference>
<protein>
    <submittedName>
        <fullName evidence="2">(pine wood nematode) hypothetical protein</fullName>
    </submittedName>
</protein>
<dbReference type="Proteomes" id="UP000582659">
    <property type="component" value="Unassembled WGS sequence"/>
</dbReference>
<accession>A0A1I7RLP6</accession>
<dbReference type="Proteomes" id="UP000659654">
    <property type="component" value="Unassembled WGS sequence"/>
</dbReference>
<reference evidence="3" key="2">
    <citation type="submission" date="2020-08" db="EMBL/GenBank/DDBJ databases">
        <authorList>
            <person name="Kikuchi T."/>
        </authorList>
    </citation>
    <scope>NUCLEOTIDE SEQUENCE</scope>
    <source>
        <strain evidence="2">Ka4C1</strain>
    </source>
</reference>
<evidence type="ECO:0000313" key="3">
    <source>
        <dbReference type="EMBL" id="CAG9082732.1"/>
    </source>
</evidence>
<name>A0A1I7RLP6_BURXY</name>
<dbReference type="AlphaFoldDB" id="A0A1I7RLP6"/>
<dbReference type="Proteomes" id="UP000095284">
    <property type="component" value="Unplaced"/>
</dbReference>
<feature type="region of interest" description="Disordered" evidence="1">
    <location>
        <begin position="178"/>
        <end position="219"/>
    </location>
</feature>
<evidence type="ECO:0000313" key="2">
    <source>
        <dbReference type="EMBL" id="CAD5208746.1"/>
    </source>
</evidence>
<dbReference type="EMBL" id="CAJFDI010000001">
    <property type="protein sequence ID" value="CAD5208746.1"/>
    <property type="molecule type" value="Genomic_DNA"/>
</dbReference>
<gene>
    <name evidence="2" type="ORF">BXYJ_LOCUS982</name>
</gene>
<evidence type="ECO:0000313" key="6">
    <source>
        <dbReference type="WBParaSite" id="BXY_0163100.1"/>
    </source>
</evidence>
<reference evidence="6" key="1">
    <citation type="submission" date="2016-11" db="UniProtKB">
        <authorList>
            <consortium name="WormBaseParasite"/>
        </authorList>
    </citation>
    <scope>IDENTIFICATION</scope>
</reference>